<feature type="compositionally biased region" description="Polar residues" evidence="1">
    <location>
        <begin position="282"/>
        <end position="294"/>
    </location>
</feature>
<dbReference type="AlphaFoldDB" id="A0A8C9RMU1"/>
<feature type="signal peptide" evidence="3">
    <location>
        <begin position="1"/>
        <end position="19"/>
    </location>
</feature>
<feature type="compositionally biased region" description="Pro residues" evidence="1">
    <location>
        <begin position="351"/>
        <end position="370"/>
    </location>
</feature>
<accession>A0A8C9RMU1</accession>
<proteinExistence type="predicted"/>
<feature type="chain" id="PRO_5034094517" evidence="3">
    <location>
        <begin position="20"/>
        <end position="370"/>
    </location>
</feature>
<keyword evidence="2" id="KW-0472">Membrane</keyword>
<keyword evidence="5" id="KW-1185">Reference proteome</keyword>
<dbReference type="OrthoDB" id="9451284at2759"/>
<feature type="region of interest" description="Disordered" evidence="1">
    <location>
        <begin position="266"/>
        <end position="370"/>
    </location>
</feature>
<reference evidence="4 5" key="1">
    <citation type="submission" date="2019-04" db="EMBL/GenBank/DDBJ databases">
        <authorList>
            <consortium name="Wellcome Sanger Institute Data Sharing"/>
        </authorList>
    </citation>
    <scope>NUCLEOTIDE SEQUENCE [LARGE SCALE GENOMIC DNA]</scope>
</reference>
<reference evidence="4" key="2">
    <citation type="submission" date="2025-08" db="UniProtKB">
        <authorList>
            <consortium name="Ensembl"/>
        </authorList>
    </citation>
    <scope>IDENTIFICATION</scope>
</reference>
<keyword evidence="2" id="KW-0812">Transmembrane</keyword>
<feature type="compositionally biased region" description="Low complexity" evidence="1">
    <location>
        <begin position="99"/>
        <end position="110"/>
    </location>
</feature>
<protein>
    <submittedName>
        <fullName evidence="4">Uncharacterized protein</fullName>
    </submittedName>
</protein>
<feature type="region of interest" description="Disordered" evidence="1">
    <location>
        <begin position="78"/>
        <end position="120"/>
    </location>
</feature>
<evidence type="ECO:0000313" key="5">
    <source>
        <dbReference type="Proteomes" id="UP000694397"/>
    </source>
</evidence>
<gene>
    <name evidence="4" type="primary">evi2b</name>
</gene>
<keyword evidence="2" id="KW-1133">Transmembrane helix</keyword>
<evidence type="ECO:0000256" key="1">
    <source>
        <dbReference type="SAM" id="MobiDB-lite"/>
    </source>
</evidence>
<name>A0A8C9RMU1_SCLFO</name>
<feature type="transmembrane region" description="Helical" evidence="2">
    <location>
        <begin position="167"/>
        <end position="189"/>
    </location>
</feature>
<evidence type="ECO:0000256" key="2">
    <source>
        <dbReference type="SAM" id="Phobius"/>
    </source>
</evidence>
<organism evidence="4 5">
    <name type="scientific">Scleropages formosus</name>
    <name type="common">Asian bonytongue</name>
    <name type="synonym">Osteoglossum formosum</name>
    <dbReference type="NCBI Taxonomy" id="113540"/>
    <lineage>
        <taxon>Eukaryota</taxon>
        <taxon>Metazoa</taxon>
        <taxon>Chordata</taxon>
        <taxon>Craniata</taxon>
        <taxon>Vertebrata</taxon>
        <taxon>Euteleostomi</taxon>
        <taxon>Actinopterygii</taxon>
        <taxon>Neopterygii</taxon>
        <taxon>Teleostei</taxon>
        <taxon>Osteoglossocephala</taxon>
        <taxon>Osteoglossomorpha</taxon>
        <taxon>Osteoglossiformes</taxon>
        <taxon>Osteoglossidae</taxon>
        <taxon>Scleropages</taxon>
    </lineage>
</organism>
<evidence type="ECO:0000256" key="3">
    <source>
        <dbReference type="SAM" id="SignalP"/>
    </source>
</evidence>
<keyword evidence="3" id="KW-0732">Signal</keyword>
<reference evidence="4" key="3">
    <citation type="submission" date="2025-09" db="UniProtKB">
        <authorList>
            <consortium name="Ensembl"/>
        </authorList>
    </citation>
    <scope>IDENTIFICATION</scope>
</reference>
<sequence length="370" mass="39591">MANISFQLVALLLLPALQSRYLTTELAFSHQQETGDETLRSTSRQLHGVSSMMQMTTTTTATGGLSIRTAPQHTLESAASLRNSKDATMEMSNTRAKRSTGLLTSTLSTSETPKPHDNLTPTLLSSITTTEITTQPNTSPTTRSLTQQIIKSQTPSHKQQASHNPGITAAIIIAGLLILMGGMILVILLKKQCCQPQKKEDPAWAGPSPFLDGEVQPRLTGVEDDSMAQKPSSKRASLQRFLLQRSDKRQSLLKEEDDQVAMEELQAGSTFGRVQDRESPVGNGTTSTNGATDNPKSPPESMSSPEGNVNLGQDPMMEEATSPVPPLDIPSLSTAPLLDIDLGPPTGEEAPPTPNEAPLVAPPLLPSSEQ</sequence>
<dbReference type="Ensembl" id="ENSSFOT00015019777.2">
    <property type="protein sequence ID" value="ENSSFOP00015019551.2"/>
    <property type="gene ID" value="ENSSFOG00015012578.2"/>
</dbReference>
<evidence type="ECO:0000313" key="4">
    <source>
        <dbReference type="Ensembl" id="ENSSFOP00015019551.2"/>
    </source>
</evidence>
<dbReference type="GeneTree" id="ENSGT00990000204401"/>
<dbReference type="Proteomes" id="UP000694397">
    <property type="component" value="Chromosome 10"/>
</dbReference>